<evidence type="ECO:0008006" key="4">
    <source>
        <dbReference type="Google" id="ProtNLM"/>
    </source>
</evidence>
<dbReference type="Gene3D" id="3.30.2090.10">
    <property type="entry name" value="Multidrug efflux transporter AcrB TolC docking domain, DN and DC subdomains"/>
    <property type="match status" value="2"/>
</dbReference>
<keyword evidence="1" id="KW-1133">Transmembrane helix</keyword>
<dbReference type="Pfam" id="PF00873">
    <property type="entry name" value="ACR_tran"/>
    <property type="match status" value="1"/>
</dbReference>
<evidence type="ECO:0000313" key="3">
    <source>
        <dbReference type="Proteomes" id="UP000242175"/>
    </source>
</evidence>
<keyword evidence="1" id="KW-0812">Transmembrane</keyword>
<dbReference type="RefSeq" id="WP_089074713.1">
    <property type="nucleotide sequence ID" value="NZ_CBCSAM010000003.1"/>
</dbReference>
<feature type="transmembrane region" description="Helical" evidence="1">
    <location>
        <begin position="998"/>
        <end position="1024"/>
    </location>
</feature>
<dbReference type="AlphaFoldDB" id="A0A220VHF5"/>
<dbReference type="GO" id="GO:0042910">
    <property type="term" value="F:xenobiotic transmembrane transporter activity"/>
    <property type="evidence" value="ECO:0007669"/>
    <property type="project" value="TreeGrafter"/>
</dbReference>
<feature type="transmembrane region" description="Helical" evidence="1">
    <location>
        <begin position="341"/>
        <end position="360"/>
    </location>
</feature>
<feature type="transmembrane region" description="Helical" evidence="1">
    <location>
        <begin position="12"/>
        <end position="36"/>
    </location>
</feature>
<dbReference type="EMBL" id="CP022356">
    <property type="protein sequence ID" value="ASK79805.1"/>
    <property type="molecule type" value="Genomic_DNA"/>
</dbReference>
<dbReference type="Gene3D" id="3.30.70.1430">
    <property type="entry name" value="Multidrug efflux transporter AcrB pore domain"/>
    <property type="match status" value="2"/>
</dbReference>
<keyword evidence="3" id="KW-1185">Reference proteome</keyword>
<evidence type="ECO:0000313" key="2">
    <source>
        <dbReference type="EMBL" id="ASK79805.1"/>
    </source>
</evidence>
<evidence type="ECO:0000256" key="1">
    <source>
        <dbReference type="SAM" id="Phobius"/>
    </source>
</evidence>
<proteinExistence type="predicted"/>
<dbReference type="InterPro" id="IPR001036">
    <property type="entry name" value="Acrflvin-R"/>
</dbReference>
<dbReference type="OrthoDB" id="5613295at2"/>
<dbReference type="SUPFAM" id="SSF82866">
    <property type="entry name" value="Multidrug efflux transporter AcrB transmembrane domain"/>
    <property type="match status" value="2"/>
</dbReference>
<reference evidence="2 3" key="1">
    <citation type="journal article" date="2016" name="Int. J. Syst. Evol. Microbiol.">
        <title>Paraphotobacterium marinum gen. nov., sp. nov., a member of the family Vibrionaceae, isolated from surface seawater.</title>
        <authorList>
            <person name="Huang Z."/>
            <person name="Dong C."/>
            <person name="Shao Z."/>
        </authorList>
    </citation>
    <scope>NUCLEOTIDE SEQUENCE [LARGE SCALE GENOMIC DNA]</scope>
    <source>
        <strain evidence="2 3">NSCS20N07D</strain>
    </source>
</reference>
<sequence>MSLSEICIRKPILASVISLSLLLLGILGFMQLPLMYKPDIFQPSVQITVNLSGASPNLIANSITTPLETNLQSVEHVAHMSSSSQSGTSTITLDFETGITRDEFSQSLSEIQAQISSANLPNDADSPQITIAQPGSQGPNASMYIALITVPKDMNYYEFVSQIYNQTFRPQIQQLEGSGQNQMYPIAPDVLIQLNQTQLNNYNLSPQDVKSIIESATKDINLGSVVNKSTTIQLTFKQAATDNLDKIKNLIITTRDNTNIYLKDIAQVNIGFYKNDEAYIFANGQRSVLWMLSPSLNASPIEWGKRVQKEFNKVRSELPSGSKLIIMKNTVKAFQHSLNEVFETIIITIIAVALVTLLFIGQFKLSLIPTVTIPICLLGACMVLYMLGYSLNIYSLLAFVLAIGLVVDDAIIVLENAQRYQTSGKSVIETTIESLKTINFSIWGMTIVVAAIFVPLFFVPKSEQAVYMQQFAITLSISILISGLVAITLSPAMCAILLKNNKHSKFEQKLDSFFDRLTTQYQNILTWTIKNKWVPIAIFIGLVASSPLIFSKLPSVAEPAEYDGTIVGIMQAPEGTALLKTKELTQPLIKILNDNKYIEKTASISAQPILGTNGIILFGQMYSKYLNPQGQFLDIAKGLTGEMIMKKPLALSSAFVFPANINQPPGNPDNSLSFNLSGSSVTNLVKQANVIVERLKNNPNVLDAKLGAKFNNQEYQIQINYNEAARLKVAPAAIIDALNTNVGRTKLSNQYFFDGNAYNIFIGPNEDKLKDLSILKSIYVKNENNASVRLSQLVNIKRANSLKMISKESGSEYISINVTPKTGLPLSELIKSVTSVANSTLPKGYNLQPDYLLQKLQNENNTTIYISIACIIFIYLILAALFNSYKDPFIILLTVPLSVICALWGMLFIMKTPNFQPTLDLFSIIGILTLAGLISKHGILITKFANSLLDESKSVTEAVTKAATVRLRPILMTTATMILGAIPLFFSTGISENSHKEIACIIVIGLTLGTIFSLFIVPIAYCLFKRK</sequence>
<dbReference type="Gene3D" id="1.20.1640.10">
    <property type="entry name" value="Multidrug efflux transporter AcrB transmembrane domain"/>
    <property type="match status" value="2"/>
</dbReference>
<feature type="transmembrane region" description="Helical" evidence="1">
    <location>
        <begin position="393"/>
        <end position="417"/>
    </location>
</feature>
<feature type="transmembrane region" description="Helical" evidence="1">
    <location>
        <begin position="533"/>
        <end position="550"/>
    </location>
</feature>
<protein>
    <recommendedName>
        <fullName evidence="4">Acriflavine resistance protein B</fullName>
    </recommendedName>
</protein>
<feature type="transmembrane region" description="Helical" evidence="1">
    <location>
        <begin position="471"/>
        <end position="498"/>
    </location>
</feature>
<dbReference type="GO" id="GO:0005886">
    <property type="term" value="C:plasma membrane"/>
    <property type="evidence" value="ECO:0007669"/>
    <property type="project" value="TreeGrafter"/>
</dbReference>
<accession>A0A220VHF5</accession>
<organism evidence="2 3">
    <name type="scientific">Paraphotobacterium marinum</name>
    <dbReference type="NCBI Taxonomy" id="1755811"/>
    <lineage>
        <taxon>Bacteria</taxon>
        <taxon>Pseudomonadati</taxon>
        <taxon>Pseudomonadota</taxon>
        <taxon>Gammaproteobacteria</taxon>
        <taxon>Vibrionales</taxon>
        <taxon>Vibrionaceae</taxon>
        <taxon>Paraphotobacterium</taxon>
    </lineage>
</organism>
<gene>
    <name evidence="2" type="ORF">CF386_12255</name>
</gene>
<dbReference type="InterPro" id="IPR027463">
    <property type="entry name" value="AcrB_DN_DC_subdom"/>
</dbReference>
<dbReference type="Gene3D" id="3.30.70.1320">
    <property type="entry name" value="Multidrug efflux transporter AcrB pore domain like"/>
    <property type="match status" value="1"/>
</dbReference>
<feature type="transmembrane region" description="Helical" evidence="1">
    <location>
        <begin position="921"/>
        <end position="946"/>
    </location>
</feature>
<feature type="transmembrane region" description="Helical" evidence="1">
    <location>
        <begin position="367"/>
        <end position="387"/>
    </location>
</feature>
<dbReference type="KEGG" id="pmai:CF386_12255"/>
<dbReference type="Proteomes" id="UP000242175">
    <property type="component" value="Chromosome small"/>
</dbReference>
<dbReference type="Gene3D" id="3.30.70.1440">
    <property type="entry name" value="Multidrug efflux transporter AcrB pore domain"/>
    <property type="match status" value="1"/>
</dbReference>
<dbReference type="SUPFAM" id="SSF82693">
    <property type="entry name" value="Multidrug efflux transporter AcrB pore domain, PN1, PN2, PC1 and PC2 subdomains"/>
    <property type="match status" value="2"/>
</dbReference>
<name>A0A220VHF5_9GAMM</name>
<feature type="transmembrane region" description="Helical" evidence="1">
    <location>
        <begin position="864"/>
        <end position="882"/>
    </location>
</feature>
<feature type="transmembrane region" description="Helical" evidence="1">
    <location>
        <begin position="438"/>
        <end position="459"/>
    </location>
</feature>
<dbReference type="PRINTS" id="PR00702">
    <property type="entry name" value="ACRIFLAVINRP"/>
</dbReference>
<dbReference type="PANTHER" id="PTHR32063">
    <property type="match status" value="1"/>
</dbReference>
<keyword evidence="1" id="KW-0472">Membrane</keyword>
<dbReference type="PANTHER" id="PTHR32063:SF23">
    <property type="entry name" value="HAE1 FAMILY EFFLLUX PUMP PERMEASE COMPONENT"/>
    <property type="match status" value="1"/>
</dbReference>
<dbReference type="SUPFAM" id="SSF82714">
    <property type="entry name" value="Multidrug efflux transporter AcrB TolC docking domain, DN and DC subdomains"/>
    <property type="match status" value="2"/>
</dbReference>
<feature type="transmembrane region" description="Helical" evidence="1">
    <location>
        <begin position="967"/>
        <end position="986"/>
    </location>
</feature>
<feature type="transmembrane region" description="Helical" evidence="1">
    <location>
        <begin position="889"/>
        <end position="909"/>
    </location>
</feature>